<dbReference type="Pfam" id="PF02875">
    <property type="entry name" value="Mur_ligase_C"/>
    <property type="match status" value="1"/>
</dbReference>
<comment type="catalytic activity">
    <reaction evidence="13">
        <text>[L-4-(L-arginin-2-N-yl)aspartate](n) + L-aspartate + ATP = [L-4-(L-arginin-2-N-yl)aspartate](n)-L-aspartate + ADP + phosphate + H(+)</text>
        <dbReference type="Rhea" id="RHEA:13277"/>
        <dbReference type="Rhea" id="RHEA-COMP:13728"/>
        <dbReference type="Rhea" id="RHEA-COMP:13733"/>
        <dbReference type="ChEBI" id="CHEBI:15378"/>
        <dbReference type="ChEBI" id="CHEBI:29991"/>
        <dbReference type="ChEBI" id="CHEBI:30616"/>
        <dbReference type="ChEBI" id="CHEBI:43474"/>
        <dbReference type="ChEBI" id="CHEBI:137986"/>
        <dbReference type="ChEBI" id="CHEBI:137990"/>
        <dbReference type="ChEBI" id="CHEBI:456216"/>
        <dbReference type="EC" id="6.3.2.29"/>
    </reaction>
</comment>
<sequence>MIINRVRFLKGPNYFAYTPTICIELDIEELEKQPSDAIPGFNEKLLKTLPNLGSHTCSQGYQGGFAERLKRGTWMGHILEHMTIELQNMAGINAIRGKTIMMKKQGFYYVTYDYQEPKSGLQAFLAAKEIVEAILNDEKHINVQLYVNQIEQLYYKNKLGPSTEAIYQAAHSKKIPVERIGEESLLRLGTGSRQKYVQATISSQTSNIAVENSCDKSLTKAILKGCSLPVPEGEIAYSIEDIFDSADRLGFPLVIKPYNGRQGQGVITHIKNKDELFNVIHCLDSHVEKYIVERHFEGHDYRLLIVNGELTATSLRLPPYVIGNGKETLRRLIEKENLNSLRGDGHEKPMSKIPLTHTVTCYLEKSNRNLDTIPKQGELVQVVGNANLSTGGKAIDVTDQVHPTIRNMAIAAAKAIGLDIAGIDLICQDISKPFNHLKTAIIEVNAAPGIRMHHYPSEGKKRDVGKAIVDYLFPTREEAAIPIIAVTGTNGKTTTTRLVHYFLSDVKTKVGMTNSDGVYIGEEVLVQGDCSGPISARTILAHPEVDVAVLETARGGILREGLAFRQCDVGIITNVSEDHLGSDGIETLDDLVKLKRLVAEVVQKTGYCVLNADDPNVAAMAEYTDGEVIYTSTYATQPLVRAAINEGRKVWFVDEQGIISYSSDGVIHQFMDCTQIPITISGMARHNIANLLQALAAAHTQGISMEELRKKAIAFMPDKKLSKGRFNLKKLKERTVIIDYAHNVAGLQAIFDTVSAYNRNHIITVLAGPGDRIDEELIRLSEVVAKHSDLFIIKEDDDLRGRVPLEVAKLLRDAAIEEGLHKDKTYIVPNELDAFIKAWEVSQPGDLLLFFYTDFDYVDQFFETVSKNLLPKK</sequence>
<comment type="caution">
    <text evidence="16">The sequence shown here is derived from an EMBL/GenBank/DDBJ whole genome shotgun (WGS) entry which is preliminary data.</text>
</comment>
<evidence type="ECO:0000256" key="11">
    <source>
        <dbReference type="ARBA" id="ARBA00031353"/>
    </source>
</evidence>
<keyword evidence="9 14" id="KW-0547">Nucleotide-binding</keyword>
<dbReference type="EC" id="6.3.2.29" evidence="6"/>
<evidence type="ECO:0000256" key="12">
    <source>
        <dbReference type="ARBA" id="ARBA00048094"/>
    </source>
</evidence>
<dbReference type="AlphaFoldDB" id="A0AAX0RQ84"/>
<dbReference type="Pfam" id="PF08245">
    <property type="entry name" value="Mur_ligase_M"/>
    <property type="match status" value="1"/>
</dbReference>
<dbReference type="GO" id="GO:0046872">
    <property type="term" value="F:metal ion binding"/>
    <property type="evidence" value="ECO:0007669"/>
    <property type="project" value="InterPro"/>
</dbReference>
<dbReference type="Gene3D" id="3.30.470.20">
    <property type="entry name" value="ATP-grasp fold, B domain"/>
    <property type="match status" value="1"/>
</dbReference>
<comment type="catalytic activity">
    <reaction evidence="12">
        <text>[L-4-(L-arginin-2-N-yl)aspartate](n)-L-aspartate + L-arginine + ATP = [L-4-(L-arginin-2-N-yl)aspartate](n+1) + ADP + phosphate + H(+)</text>
        <dbReference type="Rhea" id="RHEA:23888"/>
        <dbReference type="Rhea" id="RHEA-COMP:13732"/>
        <dbReference type="Rhea" id="RHEA-COMP:13733"/>
        <dbReference type="ChEBI" id="CHEBI:15378"/>
        <dbReference type="ChEBI" id="CHEBI:30616"/>
        <dbReference type="ChEBI" id="CHEBI:32682"/>
        <dbReference type="ChEBI" id="CHEBI:43474"/>
        <dbReference type="ChEBI" id="CHEBI:137986"/>
        <dbReference type="ChEBI" id="CHEBI:137990"/>
        <dbReference type="ChEBI" id="CHEBI:456216"/>
        <dbReference type="EC" id="6.3.2.30"/>
    </reaction>
</comment>
<evidence type="ECO:0000256" key="8">
    <source>
        <dbReference type="ARBA" id="ARBA00022598"/>
    </source>
</evidence>
<evidence type="ECO:0000256" key="10">
    <source>
        <dbReference type="ARBA" id="ARBA00022840"/>
    </source>
</evidence>
<protein>
    <recommendedName>
        <fullName evidence="7">Cyanophycin synthetase</fullName>
        <ecNumber evidence="6">6.3.2.29</ecNumber>
        <ecNumber evidence="5">6.3.2.30</ecNumber>
    </recommendedName>
    <alternativeName>
        <fullName evidence="11">Cyanophycin synthase</fullName>
    </alternativeName>
</protein>
<name>A0AAX0RQ84_9BACI</name>
<dbReference type="InterPro" id="IPR013815">
    <property type="entry name" value="ATP_grasp_subdomain_1"/>
</dbReference>
<dbReference type="InterPro" id="IPR013221">
    <property type="entry name" value="Mur_ligase_cen"/>
</dbReference>
<comment type="pathway">
    <text evidence="2">Cell wall biogenesis; peptidoglycan biosynthesis.</text>
</comment>
<comment type="function">
    <text evidence="1">Catalyzes the ATP-dependent polymerization of arginine and aspartate to multi-L-arginyl-poly-L-aspartic acid (cyanophycin; a water-insoluble reserve polymer).</text>
</comment>
<reference evidence="16 17" key="1">
    <citation type="submission" date="2017-09" db="EMBL/GenBank/DDBJ databases">
        <title>Large-scale bioinformatics analysis of Bacillus genomes uncovers conserved roles of natural products in bacterial physiology.</title>
        <authorList>
            <consortium name="Agbiome Team Llc"/>
            <person name="Bleich R.M."/>
            <person name="Kirk G.J."/>
            <person name="Santa Maria K.C."/>
            <person name="Allen S.E."/>
            <person name="Farag S."/>
            <person name="Shank E.A."/>
            <person name="Bowers A."/>
        </authorList>
    </citation>
    <scope>NUCLEOTIDE SEQUENCE [LARGE SCALE GENOMIC DNA]</scope>
    <source>
        <strain evidence="16 17">AFS003229</strain>
    </source>
</reference>
<evidence type="ECO:0000256" key="5">
    <source>
        <dbReference type="ARBA" id="ARBA00012968"/>
    </source>
</evidence>
<dbReference type="GO" id="GO:0005524">
    <property type="term" value="F:ATP binding"/>
    <property type="evidence" value="ECO:0007669"/>
    <property type="project" value="UniProtKB-UniRule"/>
</dbReference>
<dbReference type="Pfam" id="PF08443">
    <property type="entry name" value="RimK"/>
    <property type="match status" value="2"/>
</dbReference>
<dbReference type="PROSITE" id="PS50975">
    <property type="entry name" value="ATP_GRASP"/>
    <property type="match status" value="1"/>
</dbReference>
<evidence type="ECO:0000256" key="13">
    <source>
        <dbReference type="ARBA" id="ARBA00048425"/>
    </source>
</evidence>
<dbReference type="Gene3D" id="3.90.190.20">
    <property type="entry name" value="Mur ligase, C-terminal domain"/>
    <property type="match status" value="1"/>
</dbReference>
<dbReference type="NCBIfam" id="TIGR02068">
    <property type="entry name" value="cya_phycin_syn"/>
    <property type="match status" value="1"/>
</dbReference>
<evidence type="ECO:0000256" key="2">
    <source>
        <dbReference type="ARBA" id="ARBA00004752"/>
    </source>
</evidence>
<comment type="subunit">
    <text evidence="4">Homodimer.</text>
</comment>
<evidence type="ECO:0000256" key="3">
    <source>
        <dbReference type="ARBA" id="ARBA00009060"/>
    </source>
</evidence>
<keyword evidence="8" id="KW-0436">Ligase</keyword>
<evidence type="ECO:0000256" key="7">
    <source>
        <dbReference type="ARBA" id="ARBA00022036"/>
    </source>
</evidence>
<accession>A0AAX0RQ84</accession>
<dbReference type="Gene3D" id="3.30.1490.20">
    <property type="entry name" value="ATP-grasp fold, A domain"/>
    <property type="match status" value="1"/>
</dbReference>
<dbReference type="GO" id="GO:0071161">
    <property type="term" value="F:cyanophycin synthetase activity (L-arginine-adding)"/>
    <property type="evidence" value="ECO:0007669"/>
    <property type="project" value="UniProtKB-EC"/>
</dbReference>
<dbReference type="Gene3D" id="3.40.1190.10">
    <property type="entry name" value="Mur-like, catalytic domain"/>
    <property type="match status" value="1"/>
</dbReference>
<dbReference type="EC" id="6.3.2.30" evidence="5"/>
<dbReference type="Proteomes" id="UP000220106">
    <property type="component" value="Unassembled WGS sequence"/>
</dbReference>
<dbReference type="SUPFAM" id="SSF53244">
    <property type="entry name" value="MurD-like peptide ligases, peptide-binding domain"/>
    <property type="match status" value="1"/>
</dbReference>
<dbReference type="InterPro" id="IPR011761">
    <property type="entry name" value="ATP-grasp"/>
</dbReference>
<dbReference type="InterPro" id="IPR036565">
    <property type="entry name" value="Mur-like_cat_sf"/>
</dbReference>
<dbReference type="InterPro" id="IPR044019">
    <property type="entry name" value="Cyanophycin_syn_N"/>
</dbReference>
<dbReference type="InterPro" id="IPR004101">
    <property type="entry name" value="Mur_ligase_C"/>
</dbReference>
<dbReference type="GO" id="GO:0071160">
    <property type="term" value="F:cyanophycin synthetase activity (L-aspartate-adding)"/>
    <property type="evidence" value="ECO:0007669"/>
    <property type="project" value="UniProtKB-EC"/>
</dbReference>
<gene>
    <name evidence="16" type="primary">cphA</name>
    <name evidence="16" type="ORF">CN689_27595</name>
</gene>
<evidence type="ECO:0000313" key="16">
    <source>
        <dbReference type="EMBL" id="PEJ24252.1"/>
    </source>
</evidence>
<feature type="domain" description="ATP-grasp" evidence="15">
    <location>
        <begin position="220"/>
        <end position="473"/>
    </location>
</feature>
<dbReference type="PANTHER" id="PTHR23135">
    <property type="entry name" value="MUR LIGASE FAMILY MEMBER"/>
    <property type="match status" value="1"/>
</dbReference>
<proteinExistence type="inferred from homology"/>
<evidence type="ECO:0000259" key="15">
    <source>
        <dbReference type="PROSITE" id="PS50975"/>
    </source>
</evidence>
<evidence type="ECO:0000313" key="17">
    <source>
        <dbReference type="Proteomes" id="UP000220106"/>
    </source>
</evidence>
<keyword evidence="10 14" id="KW-0067">ATP-binding</keyword>
<dbReference type="EMBL" id="NUEQ01000134">
    <property type="protein sequence ID" value="PEJ24252.1"/>
    <property type="molecule type" value="Genomic_DNA"/>
</dbReference>
<organism evidence="16 17">
    <name type="scientific">Peribacillus butanolivorans</name>
    <dbReference type="NCBI Taxonomy" id="421767"/>
    <lineage>
        <taxon>Bacteria</taxon>
        <taxon>Bacillati</taxon>
        <taxon>Bacillota</taxon>
        <taxon>Bacilli</taxon>
        <taxon>Bacillales</taxon>
        <taxon>Bacillaceae</taxon>
        <taxon>Peribacillus</taxon>
    </lineage>
</organism>
<dbReference type="SUPFAM" id="SSF53623">
    <property type="entry name" value="MurD-like peptide ligases, catalytic domain"/>
    <property type="match status" value="1"/>
</dbReference>
<dbReference type="InterPro" id="IPR011810">
    <property type="entry name" value="Cya_phycin_syn"/>
</dbReference>
<dbReference type="PANTHER" id="PTHR23135:SF18">
    <property type="entry name" value="CYANOPHYCIN SYNTHETASE"/>
    <property type="match status" value="1"/>
</dbReference>
<dbReference type="InterPro" id="IPR036615">
    <property type="entry name" value="Mur_ligase_C_dom_sf"/>
</dbReference>
<evidence type="ECO:0000256" key="6">
    <source>
        <dbReference type="ARBA" id="ARBA00013005"/>
    </source>
</evidence>
<evidence type="ECO:0000256" key="4">
    <source>
        <dbReference type="ARBA" id="ARBA00011738"/>
    </source>
</evidence>
<evidence type="ECO:0000256" key="14">
    <source>
        <dbReference type="PROSITE-ProRule" id="PRU00409"/>
    </source>
</evidence>
<dbReference type="Pfam" id="PF18921">
    <property type="entry name" value="Cyanophycin_syn"/>
    <property type="match status" value="1"/>
</dbReference>
<dbReference type="InterPro" id="IPR013651">
    <property type="entry name" value="ATP-grasp_RimK-type"/>
</dbReference>
<dbReference type="SUPFAM" id="SSF56059">
    <property type="entry name" value="Glutathione synthetase ATP-binding domain-like"/>
    <property type="match status" value="1"/>
</dbReference>
<dbReference type="RefSeq" id="WP_098178150.1">
    <property type="nucleotide sequence ID" value="NZ_NUEQ01000134.1"/>
</dbReference>
<dbReference type="NCBIfam" id="NF010623">
    <property type="entry name" value="PRK14016.1"/>
    <property type="match status" value="1"/>
</dbReference>
<comment type="similarity">
    <text evidence="3">In the C-terminal section; belongs to the MurCDEF family.</text>
</comment>
<evidence type="ECO:0000256" key="1">
    <source>
        <dbReference type="ARBA" id="ARBA00003184"/>
    </source>
</evidence>
<evidence type="ECO:0000256" key="9">
    <source>
        <dbReference type="ARBA" id="ARBA00022741"/>
    </source>
</evidence>